<dbReference type="GO" id="GO:0016020">
    <property type="term" value="C:membrane"/>
    <property type="evidence" value="ECO:0007669"/>
    <property type="project" value="UniProtKB-SubCell"/>
</dbReference>
<feature type="domain" description="Cytochrome c" evidence="15">
    <location>
        <begin position="364"/>
        <end position="451"/>
    </location>
</feature>
<dbReference type="CDD" id="cd13919">
    <property type="entry name" value="CuRO_HCO_II_like_5"/>
    <property type="match status" value="1"/>
</dbReference>
<evidence type="ECO:0000256" key="8">
    <source>
        <dbReference type="ARBA" id="ARBA00022982"/>
    </source>
</evidence>
<keyword evidence="4 12" id="KW-0349">Heme</keyword>
<keyword evidence="3" id="KW-0813">Transport</keyword>
<evidence type="ECO:0000256" key="9">
    <source>
        <dbReference type="ARBA" id="ARBA00023004"/>
    </source>
</evidence>
<feature type="transmembrane region" description="Helical" evidence="13">
    <location>
        <begin position="83"/>
        <end position="107"/>
    </location>
</feature>
<keyword evidence="8" id="KW-0249">Electron transport</keyword>
<feature type="transmembrane region" description="Helical" evidence="13">
    <location>
        <begin position="41"/>
        <end position="62"/>
    </location>
</feature>
<dbReference type="EMBL" id="QPII01000026">
    <property type="protein sequence ID" value="RCV86336.1"/>
    <property type="molecule type" value="Genomic_DNA"/>
</dbReference>
<dbReference type="Gene3D" id="2.60.40.420">
    <property type="entry name" value="Cupredoxins - blue copper proteins"/>
    <property type="match status" value="1"/>
</dbReference>
<keyword evidence="17" id="KW-1185">Reference proteome</keyword>
<gene>
    <name evidence="16" type="ORF">DU505_21005</name>
</gene>
<dbReference type="PROSITE" id="PS50857">
    <property type="entry name" value="COX2_CUA"/>
    <property type="match status" value="1"/>
</dbReference>
<evidence type="ECO:0000256" key="5">
    <source>
        <dbReference type="ARBA" id="ARBA00022692"/>
    </source>
</evidence>
<sequence length="467" mass="52043">MAIAVAVILLAMGSVLFFFFSPWYLTPLASNWGAIDDTIQITLWVTGAVFLAVNLFLAHVIIRYRFSRRRRSQYDPENKSLELWLTGLTTLGIAGLLAPGLLVWGSFVSPPDDAHEVEVVGQQWHWSFRFPGEDGRFGSVHNRFMDEHNPFGMVDDPAGQDDILISTPHLVLPVDRPVKMVLRSKDVLHNVKVANFRAKMDMVPGQTSFFWFTPTEVGEYEIVCAQLCGIAHFAMRGRIEVVDQEDFDAWLTEQPSYAELAALAPGDPEEGEARYTSCAACHGPEGQGNQDLNAPKLAGLDAWYLERQLALFRSGARGTHEDDIYGIQMRPFATMLPDRQAIADVSAYIGTLPDRPVQASLDEGDPERGARRYRTCANCHGQQGQGIRATNGPRLAGLSDWYLERQLQNFRKGVRGRHREDAYGNQMIEMAQVLVDDQAVSDVVAYIMTLPLPRVEMAAVSSDGVEE</sequence>
<dbReference type="PROSITE" id="PS00078">
    <property type="entry name" value="COX2"/>
    <property type="match status" value="1"/>
</dbReference>
<dbReference type="RefSeq" id="WP_114480929.1">
    <property type="nucleotide sequence ID" value="NZ_QPII01000026.1"/>
</dbReference>
<evidence type="ECO:0000256" key="13">
    <source>
        <dbReference type="SAM" id="Phobius"/>
    </source>
</evidence>
<reference evidence="16 17" key="1">
    <citation type="submission" date="2018-07" db="EMBL/GenBank/DDBJ databases">
        <title>Halomonas montanilacus sp. nov., isolated from Lake Pengyan on Tibetan Plateau.</title>
        <authorList>
            <person name="Lu H."/>
            <person name="Xing P."/>
            <person name="Wu Q."/>
        </authorList>
    </citation>
    <scope>NUCLEOTIDE SEQUENCE [LARGE SCALE GENOMIC DNA]</scope>
    <source>
        <strain evidence="16 17">PYC7W</strain>
    </source>
</reference>
<dbReference type="SUPFAM" id="SSF46626">
    <property type="entry name" value="Cytochrome c"/>
    <property type="match status" value="2"/>
</dbReference>
<dbReference type="InterPro" id="IPR050597">
    <property type="entry name" value="Cytochrome_c_Oxidase_Subunit"/>
</dbReference>
<dbReference type="GO" id="GO:0020037">
    <property type="term" value="F:heme binding"/>
    <property type="evidence" value="ECO:0007669"/>
    <property type="project" value="InterPro"/>
</dbReference>
<dbReference type="SUPFAM" id="SSF49503">
    <property type="entry name" value="Cupredoxins"/>
    <property type="match status" value="1"/>
</dbReference>
<evidence type="ECO:0000256" key="6">
    <source>
        <dbReference type="ARBA" id="ARBA00022723"/>
    </source>
</evidence>
<comment type="caution">
    <text evidence="16">The sequence shown here is derived from an EMBL/GenBank/DDBJ whole genome shotgun (WGS) entry which is preliminary data.</text>
</comment>
<dbReference type="GO" id="GO:0005507">
    <property type="term" value="F:copper ion binding"/>
    <property type="evidence" value="ECO:0007669"/>
    <property type="project" value="InterPro"/>
</dbReference>
<keyword evidence="11 13" id="KW-0472">Membrane</keyword>
<comment type="subcellular location">
    <subcellularLocation>
        <location evidence="1">Membrane</location>
    </subcellularLocation>
</comment>
<keyword evidence="7" id="KW-1278">Translocase</keyword>
<evidence type="ECO:0000259" key="15">
    <source>
        <dbReference type="PROSITE" id="PS51007"/>
    </source>
</evidence>
<dbReference type="Pfam" id="PF00116">
    <property type="entry name" value="COX2"/>
    <property type="match status" value="1"/>
</dbReference>
<dbReference type="OrthoDB" id="9773456at2"/>
<dbReference type="InterPro" id="IPR036909">
    <property type="entry name" value="Cyt_c-like_dom_sf"/>
</dbReference>
<protein>
    <recommendedName>
        <fullName evidence="2">cytochrome-c oxidase</fullName>
        <ecNumber evidence="2">7.1.1.9</ecNumber>
    </recommendedName>
</protein>
<evidence type="ECO:0000256" key="7">
    <source>
        <dbReference type="ARBA" id="ARBA00022967"/>
    </source>
</evidence>
<proteinExistence type="predicted"/>
<dbReference type="Proteomes" id="UP000252405">
    <property type="component" value="Unassembled WGS sequence"/>
</dbReference>
<dbReference type="EC" id="7.1.1.9" evidence="2"/>
<dbReference type="InterPro" id="IPR009056">
    <property type="entry name" value="Cyt_c-like_dom"/>
</dbReference>
<evidence type="ECO:0000256" key="4">
    <source>
        <dbReference type="ARBA" id="ARBA00022617"/>
    </source>
</evidence>
<keyword evidence="10" id="KW-0186">Copper</keyword>
<dbReference type="PANTHER" id="PTHR33751">
    <property type="entry name" value="CBB3-TYPE CYTOCHROME C OXIDASE SUBUNIT FIXP"/>
    <property type="match status" value="1"/>
</dbReference>
<dbReference type="GO" id="GO:0004129">
    <property type="term" value="F:cytochrome-c oxidase activity"/>
    <property type="evidence" value="ECO:0007669"/>
    <property type="project" value="UniProtKB-EC"/>
</dbReference>
<accession>A0A368TPU0</accession>
<keyword evidence="6 12" id="KW-0479">Metal-binding</keyword>
<feature type="domain" description="Cytochrome c" evidence="15">
    <location>
        <begin position="266"/>
        <end position="353"/>
    </location>
</feature>
<dbReference type="AlphaFoldDB" id="A0A368TPU0"/>
<organism evidence="16 17">
    <name type="scientific">Billgrantia montanilacus</name>
    <dbReference type="NCBI Taxonomy" id="2282305"/>
    <lineage>
        <taxon>Bacteria</taxon>
        <taxon>Pseudomonadati</taxon>
        <taxon>Pseudomonadota</taxon>
        <taxon>Gammaproteobacteria</taxon>
        <taxon>Oceanospirillales</taxon>
        <taxon>Halomonadaceae</taxon>
        <taxon>Billgrantia</taxon>
    </lineage>
</organism>
<name>A0A368TPU0_9GAMM</name>
<evidence type="ECO:0000313" key="16">
    <source>
        <dbReference type="EMBL" id="RCV86336.1"/>
    </source>
</evidence>
<dbReference type="InterPro" id="IPR036257">
    <property type="entry name" value="Cyt_c_oxidase_su2_TM_sf"/>
</dbReference>
<dbReference type="Gene3D" id="1.10.287.90">
    <property type="match status" value="1"/>
</dbReference>
<evidence type="ECO:0000259" key="14">
    <source>
        <dbReference type="PROSITE" id="PS50857"/>
    </source>
</evidence>
<dbReference type="Pfam" id="PF00034">
    <property type="entry name" value="Cytochrom_C"/>
    <property type="match status" value="2"/>
</dbReference>
<evidence type="ECO:0000256" key="3">
    <source>
        <dbReference type="ARBA" id="ARBA00022448"/>
    </source>
</evidence>
<dbReference type="PANTHER" id="PTHR33751:SF9">
    <property type="entry name" value="CYTOCHROME C4"/>
    <property type="match status" value="1"/>
</dbReference>
<dbReference type="PRINTS" id="PR01166">
    <property type="entry name" value="CYCOXIDASEII"/>
</dbReference>
<dbReference type="InterPro" id="IPR001505">
    <property type="entry name" value="Copper_CuA"/>
</dbReference>
<feature type="domain" description="Cytochrome oxidase subunit II copper A binding" evidence="14">
    <location>
        <begin position="112"/>
        <end position="253"/>
    </location>
</feature>
<evidence type="ECO:0000256" key="1">
    <source>
        <dbReference type="ARBA" id="ARBA00004370"/>
    </source>
</evidence>
<dbReference type="InterPro" id="IPR008972">
    <property type="entry name" value="Cupredoxin"/>
</dbReference>
<dbReference type="PROSITE" id="PS51007">
    <property type="entry name" value="CYTC"/>
    <property type="match status" value="2"/>
</dbReference>
<evidence type="ECO:0000256" key="10">
    <source>
        <dbReference type="ARBA" id="ARBA00023008"/>
    </source>
</evidence>
<evidence type="ECO:0000256" key="11">
    <source>
        <dbReference type="ARBA" id="ARBA00023136"/>
    </source>
</evidence>
<keyword evidence="13" id="KW-1133">Transmembrane helix</keyword>
<evidence type="ECO:0000256" key="12">
    <source>
        <dbReference type="PROSITE-ProRule" id="PRU00433"/>
    </source>
</evidence>
<dbReference type="InterPro" id="IPR002429">
    <property type="entry name" value="CcO_II-like_C"/>
</dbReference>
<keyword evidence="9 12" id="KW-0408">Iron</keyword>
<keyword evidence="5 13" id="KW-0812">Transmembrane</keyword>
<evidence type="ECO:0000313" key="17">
    <source>
        <dbReference type="Proteomes" id="UP000252405"/>
    </source>
</evidence>
<dbReference type="Gene3D" id="1.10.760.10">
    <property type="entry name" value="Cytochrome c-like domain"/>
    <property type="match status" value="2"/>
</dbReference>
<evidence type="ECO:0000256" key="2">
    <source>
        <dbReference type="ARBA" id="ARBA00012949"/>
    </source>
</evidence>